<organism evidence="2 3">
    <name type="scientific">Glomus cerebriforme</name>
    <dbReference type="NCBI Taxonomy" id="658196"/>
    <lineage>
        <taxon>Eukaryota</taxon>
        <taxon>Fungi</taxon>
        <taxon>Fungi incertae sedis</taxon>
        <taxon>Mucoromycota</taxon>
        <taxon>Glomeromycotina</taxon>
        <taxon>Glomeromycetes</taxon>
        <taxon>Glomerales</taxon>
        <taxon>Glomeraceae</taxon>
        <taxon>Glomus</taxon>
    </lineage>
</organism>
<reference evidence="2 3" key="1">
    <citation type="submission" date="2018-06" db="EMBL/GenBank/DDBJ databases">
        <title>Comparative genomics reveals the genomic features of Rhizophagus irregularis, R. cerebriforme, R. diaphanum and Gigaspora rosea, and their symbiotic lifestyle signature.</title>
        <authorList>
            <person name="Morin E."/>
            <person name="San Clemente H."/>
            <person name="Chen E.C.H."/>
            <person name="De La Providencia I."/>
            <person name="Hainaut M."/>
            <person name="Kuo A."/>
            <person name="Kohler A."/>
            <person name="Murat C."/>
            <person name="Tang N."/>
            <person name="Roy S."/>
            <person name="Loubradou J."/>
            <person name="Henrissat B."/>
            <person name="Grigoriev I.V."/>
            <person name="Corradi N."/>
            <person name="Roux C."/>
            <person name="Martin F.M."/>
        </authorList>
    </citation>
    <scope>NUCLEOTIDE SEQUENCE [LARGE SCALE GENOMIC DNA]</scope>
    <source>
        <strain evidence="2 3">DAOM 227022</strain>
    </source>
</reference>
<keyword evidence="3" id="KW-1185">Reference proteome</keyword>
<evidence type="ECO:0000313" key="3">
    <source>
        <dbReference type="Proteomes" id="UP000265703"/>
    </source>
</evidence>
<name>A0A397S2J5_9GLOM</name>
<gene>
    <name evidence="2" type="ORF">C1645_792148</name>
</gene>
<sequence length="163" mass="17898">DPNSSTFINLNNSVKFNQGSLLDRSNDTTIEHNNNSNNSPTGRLVQIENGVQFNKGSLLTKKNTQKSPKNPSGTLLKIDTPLSRSATVQNILSPNGKTLLELDIKPDAAHTLALRNTNIKPLISFVPGEKDYNLGVKSPRNLGFNNNNDEESETDSEYDSDDE</sequence>
<feature type="region of interest" description="Disordered" evidence="1">
    <location>
        <begin position="24"/>
        <end position="43"/>
    </location>
</feature>
<accession>A0A397S2J5</accession>
<dbReference type="STRING" id="658196.A0A397S2J5"/>
<feature type="non-terminal residue" evidence="2">
    <location>
        <position position="1"/>
    </location>
</feature>
<evidence type="ECO:0000313" key="2">
    <source>
        <dbReference type="EMBL" id="RIA80620.1"/>
    </source>
</evidence>
<dbReference type="Proteomes" id="UP000265703">
    <property type="component" value="Unassembled WGS sequence"/>
</dbReference>
<feature type="compositionally biased region" description="Polar residues" evidence="1">
    <location>
        <begin position="31"/>
        <end position="41"/>
    </location>
</feature>
<evidence type="ECO:0000256" key="1">
    <source>
        <dbReference type="SAM" id="MobiDB-lite"/>
    </source>
</evidence>
<protein>
    <submittedName>
        <fullName evidence="2">Uncharacterized protein</fullName>
    </submittedName>
</protein>
<feature type="region of interest" description="Disordered" evidence="1">
    <location>
        <begin position="136"/>
        <end position="163"/>
    </location>
</feature>
<dbReference type="EMBL" id="QKYT01000930">
    <property type="protein sequence ID" value="RIA80620.1"/>
    <property type="molecule type" value="Genomic_DNA"/>
</dbReference>
<feature type="compositionally biased region" description="Acidic residues" evidence="1">
    <location>
        <begin position="148"/>
        <end position="163"/>
    </location>
</feature>
<proteinExistence type="predicted"/>
<dbReference type="OrthoDB" id="10606456at2759"/>
<dbReference type="AlphaFoldDB" id="A0A397S2J5"/>
<comment type="caution">
    <text evidence="2">The sequence shown here is derived from an EMBL/GenBank/DDBJ whole genome shotgun (WGS) entry which is preliminary data.</text>
</comment>